<evidence type="ECO:0000313" key="1">
    <source>
        <dbReference type="EMBL" id="TKY92021.1"/>
    </source>
</evidence>
<gene>
    <name evidence="1" type="ORF">C5S46_02820</name>
</gene>
<accession>A0AC61SBH3</accession>
<evidence type="ECO:0000313" key="2">
    <source>
        <dbReference type="Proteomes" id="UP000315423"/>
    </source>
</evidence>
<organism evidence="1 2">
    <name type="scientific">Candidatus Methanomarinus sp</name>
    <dbReference type="NCBI Taxonomy" id="3386244"/>
    <lineage>
        <taxon>Archaea</taxon>
        <taxon>Methanobacteriati</taxon>
        <taxon>Methanobacteriota</taxon>
        <taxon>Stenosarchaea group</taxon>
        <taxon>Methanomicrobia</taxon>
        <taxon>Methanosarcinales</taxon>
        <taxon>ANME-2 cluster</taxon>
        <taxon>Candidatus Methanocomedenaceae</taxon>
        <taxon>Candidatus Methanomarinus</taxon>
    </lineage>
</organism>
<dbReference type="EMBL" id="QYBA01000087">
    <property type="protein sequence ID" value="TKY92021.1"/>
    <property type="molecule type" value="Genomic_DNA"/>
</dbReference>
<proteinExistence type="predicted"/>
<comment type="caution">
    <text evidence="1">The sequence shown here is derived from an EMBL/GenBank/DDBJ whole genome shotgun (WGS) entry which is preliminary data.</text>
</comment>
<protein>
    <submittedName>
        <fullName evidence="1">Sarcinarray family MAST domain-containing protein</fullName>
    </submittedName>
</protein>
<reference evidence="1" key="1">
    <citation type="submission" date="2018-09" db="EMBL/GenBank/DDBJ databases">
        <title>A genomic encyclopedia of anaerobic methanotrophic archaea.</title>
        <authorList>
            <person name="Skennerton C.T."/>
            <person name="Chadwick G.L."/>
            <person name="Laso-Perez R."/>
            <person name="Leu A.O."/>
            <person name="Speth D.R."/>
            <person name="Yu H."/>
            <person name="Morgan-Lang C."/>
            <person name="Hatzenpichler R."/>
            <person name="Goudeau D."/>
            <person name="Malmstrom R."/>
            <person name="Woyke T."/>
            <person name="Hallam S."/>
            <person name="Tyson G.W."/>
            <person name="Wegener G."/>
            <person name="Boetius A."/>
            <person name="Orphan V.J."/>
        </authorList>
    </citation>
    <scope>NUCLEOTIDE SEQUENCE</scope>
    <source>
        <strain evidence="1">CONS3730D10UFb2</strain>
    </source>
</reference>
<sequence>MDMMNKMMICLILIVSISLMDNVNAVENELVEYEVYYNDQITTVYDADLKVGEPATIKAVVYLKKNVDISTGITATGFRDDDPNQPYKVIEGPSKFTKTARHHGHNATETVTFEWIICPTDVAAGWTIPLNIDFKFFDRDEKEGFPIEFTAANICVSDEQYSGSVAHTITDPSSIGQPSSESSPGFGVLIAVLSIVLIVLWMRKK</sequence>
<dbReference type="Proteomes" id="UP000315423">
    <property type="component" value="Unassembled WGS sequence"/>
</dbReference>
<name>A0AC61SBH3_9EURY</name>